<gene>
    <name evidence="2" type="ORF">FKW44_023576</name>
</gene>
<keyword evidence="3" id="KW-1185">Reference proteome</keyword>
<evidence type="ECO:0000313" key="2">
    <source>
        <dbReference type="EMBL" id="QQP35372.1"/>
    </source>
</evidence>
<sequence>MESGDEDSLSEEEEDSEDEEDVNVEAEIAKAEALSNKNLSAEEISKALGSEMKEDKVFDKFQR</sequence>
<dbReference type="EMBL" id="CP045907">
    <property type="protein sequence ID" value="QQP35372.1"/>
    <property type="molecule type" value="Genomic_DNA"/>
</dbReference>
<evidence type="ECO:0000313" key="3">
    <source>
        <dbReference type="Proteomes" id="UP000595437"/>
    </source>
</evidence>
<evidence type="ECO:0000256" key="1">
    <source>
        <dbReference type="SAM" id="MobiDB-lite"/>
    </source>
</evidence>
<accession>A0A7T8GPQ7</accession>
<dbReference type="Proteomes" id="UP000595437">
    <property type="component" value="Chromosome 18"/>
</dbReference>
<dbReference type="AlphaFoldDB" id="A0A7T8GPQ7"/>
<feature type="non-terminal residue" evidence="2">
    <location>
        <position position="63"/>
    </location>
</feature>
<feature type="region of interest" description="Disordered" evidence="1">
    <location>
        <begin position="1"/>
        <end position="23"/>
    </location>
</feature>
<organism evidence="2 3">
    <name type="scientific">Caligus rogercresseyi</name>
    <name type="common">Sea louse</name>
    <dbReference type="NCBI Taxonomy" id="217165"/>
    <lineage>
        <taxon>Eukaryota</taxon>
        <taxon>Metazoa</taxon>
        <taxon>Ecdysozoa</taxon>
        <taxon>Arthropoda</taxon>
        <taxon>Crustacea</taxon>
        <taxon>Multicrustacea</taxon>
        <taxon>Hexanauplia</taxon>
        <taxon>Copepoda</taxon>
        <taxon>Siphonostomatoida</taxon>
        <taxon>Caligidae</taxon>
        <taxon>Caligus</taxon>
    </lineage>
</organism>
<reference evidence="3" key="1">
    <citation type="submission" date="2021-01" db="EMBL/GenBank/DDBJ databases">
        <title>Caligus Genome Assembly.</title>
        <authorList>
            <person name="Gallardo-Escarate C."/>
        </authorList>
    </citation>
    <scope>NUCLEOTIDE SEQUENCE [LARGE SCALE GENOMIC DNA]</scope>
</reference>
<name>A0A7T8GPQ7_CALRO</name>
<proteinExistence type="predicted"/>
<protein>
    <submittedName>
        <fullName evidence="2">Programmed cell death protein 2</fullName>
    </submittedName>
</protein>